<dbReference type="Proteomes" id="UP000678393">
    <property type="component" value="Unassembled WGS sequence"/>
</dbReference>
<gene>
    <name evidence="5" type="ORF">CUNI_LOCUS15831</name>
</gene>
<evidence type="ECO:0000259" key="4">
    <source>
        <dbReference type="PROSITE" id="PS01180"/>
    </source>
</evidence>
<reference evidence="5" key="1">
    <citation type="submission" date="2021-04" db="EMBL/GenBank/DDBJ databases">
        <authorList>
            <consortium name="Molecular Ecology Group"/>
        </authorList>
    </citation>
    <scope>NUCLEOTIDE SEQUENCE</scope>
</reference>
<dbReference type="PANTHER" id="PTHR24255">
    <property type="entry name" value="COMPLEMENT COMPONENT 1, S SUBCOMPONENT-RELATED"/>
    <property type="match status" value="1"/>
</dbReference>
<evidence type="ECO:0000256" key="3">
    <source>
        <dbReference type="SAM" id="SignalP"/>
    </source>
</evidence>
<keyword evidence="1" id="KW-1015">Disulfide bond</keyword>
<name>A0A8S3ZL86_9EUPU</name>
<feature type="chain" id="PRO_5035790539" description="CUB domain-containing protein" evidence="3">
    <location>
        <begin position="26"/>
        <end position="226"/>
    </location>
</feature>
<dbReference type="PROSITE" id="PS01180">
    <property type="entry name" value="CUB"/>
    <property type="match status" value="1"/>
</dbReference>
<evidence type="ECO:0000313" key="5">
    <source>
        <dbReference type="EMBL" id="CAG5130273.1"/>
    </source>
</evidence>
<dbReference type="OrthoDB" id="6369184at2759"/>
<comment type="caution">
    <text evidence="5">The sequence shown here is derived from an EMBL/GenBank/DDBJ whole genome shotgun (WGS) entry which is preliminary data.</text>
</comment>
<feature type="signal peptide" evidence="3">
    <location>
        <begin position="1"/>
        <end position="25"/>
    </location>
</feature>
<evidence type="ECO:0000256" key="2">
    <source>
        <dbReference type="PROSITE-ProRule" id="PRU00059"/>
    </source>
</evidence>
<keyword evidence="3" id="KW-0732">Signal</keyword>
<feature type="domain" description="CUB" evidence="4">
    <location>
        <begin position="36"/>
        <end position="155"/>
    </location>
</feature>
<dbReference type="Gene3D" id="2.60.120.290">
    <property type="entry name" value="Spermadhesin, CUB domain"/>
    <property type="match status" value="1"/>
</dbReference>
<dbReference type="InterPro" id="IPR000859">
    <property type="entry name" value="CUB_dom"/>
</dbReference>
<dbReference type="PANTHER" id="PTHR24255:SF31">
    <property type="entry name" value="CUBILIN-LIKE PROTEIN"/>
    <property type="match status" value="1"/>
</dbReference>
<sequence length="226" mass="25079">MATMRQHSSVLLLIMWALLVGIVLPFEQNGIAYTLCSKESPTSVEMTPVSPGILLLSPNFGDGHYPNNLSCYIRLYSRNEAVGLKLHFRTFVVESGKREDCIYDFLCIDGIFFCGSNLGDYVFLHIIPANSVFTIVFQTDGDGTGDGFDIAVTPVPVEHGSIVTQSESSNKNLTKTRDPSRHYIDGCGFWVNRRRLTINPTVEPTKPPHVAKCSCHCESDLYHGDD</sequence>
<dbReference type="SUPFAM" id="SSF49854">
    <property type="entry name" value="Spermadhesin, CUB domain"/>
    <property type="match status" value="1"/>
</dbReference>
<organism evidence="5 6">
    <name type="scientific">Candidula unifasciata</name>
    <dbReference type="NCBI Taxonomy" id="100452"/>
    <lineage>
        <taxon>Eukaryota</taxon>
        <taxon>Metazoa</taxon>
        <taxon>Spiralia</taxon>
        <taxon>Lophotrochozoa</taxon>
        <taxon>Mollusca</taxon>
        <taxon>Gastropoda</taxon>
        <taxon>Heterobranchia</taxon>
        <taxon>Euthyneura</taxon>
        <taxon>Panpulmonata</taxon>
        <taxon>Eupulmonata</taxon>
        <taxon>Stylommatophora</taxon>
        <taxon>Helicina</taxon>
        <taxon>Helicoidea</taxon>
        <taxon>Geomitridae</taxon>
        <taxon>Candidula</taxon>
    </lineage>
</organism>
<keyword evidence="6" id="KW-1185">Reference proteome</keyword>
<accession>A0A8S3ZL86</accession>
<proteinExistence type="predicted"/>
<dbReference type="EMBL" id="CAJHNH020003931">
    <property type="protein sequence ID" value="CAG5130273.1"/>
    <property type="molecule type" value="Genomic_DNA"/>
</dbReference>
<dbReference type="Pfam" id="PF00431">
    <property type="entry name" value="CUB"/>
    <property type="match status" value="1"/>
</dbReference>
<evidence type="ECO:0000313" key="6">
    <source>
        <dbReference type="Proteomes" id="UP000678393"/>
    </source>
</evidence>
<dbReference type="GO" id="GO:0005615">
    <property type="term" value="C:extracellular space"/>
    <property type="evidence" value="ECO:0007669"/>
    <property type="project" value="TreeGrafter"/>
</dbReference>
<dbReference type="InterPro" id="IPR035914">
    <property type="entry name" value="Sperma_CUB_dom_sf"/>
</dbReference>
<dbReference type="GO" id="GO:0004252">
    <property type="term" value="F:serine-type endopeptidase activity"/>
    <property type="evidence" value="ECO:0007669"/>
    <property type="project" value="TreeGrafter"/>
</dbReference>
<dbReference type="AlphaFoldDB" id="A0A8S3ZL86"/>
<comment type="caution">
    <text evidence="2">Lacks conserved residue(s) required for the propagation of feature annotation.</text>
</comment>
<protein>
    <recommendedName>
        <fullName evidence="4">CUB domain-containing protein</fullName>
    </recommendedName>
</protein>
<evidence type="ECO:0000256" key="1">
    <source>
        <dbReference type="ARBA" id="ARBA00023157"/>
    </source>
</evidence>